<evidence type="ECO:0000256" key="9">
    <source>
        <dbReference type="PROSITE-ProRule" id="PRU01363"/>
    </source>
</evidence>
<dbReference type="InterPro" id="IPR036299">
    <property type="entry name" value="Polyketide_synth_docking_sf"/>
</dbReference>
<dbReference type="PANTHER" id="PTHR43775:SF51">
    <property type="entry name" value="INACTIVE PHENOLPHTHIOCEROL SYNTHESIS POLYKETIDE SYNTHASE TYPE I PKS1-RELATED"/>
    <property type="match status" value="1"/>
</dbReference>
<dbReference type="EMBL" id="JAFEJA010000001">
    <property type="protein sequence ID" value="MBM9618705.1"/>
    <property type="molecule type" value="Genomic_DNA"/>
</dbReference>
<dbReference type="Pfam" id="PF00698">
    <property type="entry name" value="Acyl_transf_1"/>
    <property type="match status" value="1"/>
</dbReference>
<dbReference type="InterPro" id="IPR020841">
    <property type="entry name" value="PKS_Beta-ketoAc_synthase_dom"/>
</dbReference>
<dbReference type="InterPro" id="IPR055123">
    <property type="entry name" value="SpnB-like_Rossmann"/>
</dbReference>
<dbReference type="Gene3D" id="3.40.366.10">
    <property type="entry name" value="Malonyl-Coenzyme A Acyl Carrier Protein, domain 2"/>
    <property type="match status" value="1"/>
</dbReference>
<feature type="region of interest" description="Disordered" evidence="10">
    <location>
        <begin position="1"/>
        <end position="27"/>
    </location>
</feature>
<evidence type="ECO:0000256" key="10">
    <source>
        <dbReference type="SAM" id="MobiDB-lite"/>
    </source>
</evidence>
<dbReference type="SMART" id="SM00825">
    <property type="entry name" value="PKS_KS"/>
    <property type="match status" value="1"/>
</dbReference>
<keyword evidence="4" id="KW-0597">Phosphoprotein</keyword>
<dbReference type="CDD" id="cd08956">
    <property type="entry name" value="KR_3_FAS_SDR_x"/>
    <property type="match status" value="1"/>
</dbReference>
<dbReference type="Pfam" id="PF08990">
    <property type="entry name" value="Docking"/>
    <property type="match status" value="1"/>
</dbReference>
<dbReference type="SUPFAM" id="SSF47336">
    <property type="entry name" value="ACP-like"/>
    <property type="match status" value="1"/>
</dbReference>
<dbReference type="SMART" id="SM00827">
    <property type="entry name" value="PKS_AT"/>
    <property type="match status" value="1"/>
</dbReference>
<dbReference type="SMART" id="SM00822">
    <property type="entry name" value="PKS_KR"/>
    <property type="match status" value="1"/>
</dbReference>
<evidence type="ECO:0000256" key="4">
    <source>
        <dbReference type="ARBA" id="ARBA00022553"/>
    </source>
</evidence>
<accession>A0ABS2UPR1</accession>
<dbReference type="PROSITE" id="PS00012">
    <property type="entry name" value="PHOSPHOPANTETHEINE"/>
    <property type="match status" value="1"/>
</dbReference>
<dbReference type="InterPro" id="IPR042104">
    <property type="entry name" value="PKS_dehydratase_sf"/>
</dbReference>
<dbReference type="InterPro" id="IPR015083">
    <property type="entry name" value="NorB/c/GfsB-D-like_docking"/>
</dbReference>
<evidence type="ECO:0000256" key="5">
    <source>
        <dbReference type="ARBA" id="ARBA00022679"/>
    </source>
</evidence>
<dbReference type="InterPro" id="IPR014043">
    <property type="entry name" value="Acyl_transferase_dom"/>
</dbReference>
<evidence type="ECO:0000313" key="14">
    <source>
        <dbReference type="EMBL" id="MBM9618705.1"/>
    </source>
</evidence>
<dbReference type="SUPFAM" id="SSF53901">
    <property type="entry name" value="Thiolase-like"/>
    <property type="match status" value="1"/>
</dbReference>
<feature type="compositionally biased region" description="Polar residues" evidence="10">
    <location>
        <begin position="1"/>
        <end position="10"/>
    </location>
</feature>
<evidence type="ECO:0000256" key="6">
    <source>
        <dbReference type="ARBA" id="ARBA00023194"/>
    </source>
</evidence>
<gene>
    <name evidence="14" type="ORF">JE024_08060</name>
</gene>
<dbReference type="Pfam" id="PF21089">
    <property type="entry name" value="PKS_DH_N"/>
    <property type="match status" value="1"/>
</dbReference>
<keyword evidence="8" id="KW-0012">Acyltransferase</keyword>
<dbReference type="Pfam" id="PF02801">
    <property type="entry name" value="Ketoacyl-synt_C"/>
    <property type="match status" value="1"/>
</dbReference>
<proteinExistence type="predicted"/>
<comment type="cofactor">
    <cofactor evidence="1">
        <name>pantetheine 4'-phosphate</name>
        <dbReference type="ChEBI" id="CHEBI:47942"/>
    </cofactor>
</comment>
<feature type="domain" description="Carrier" evidence="11">
    <location>
        <begin position="1657"/>
        <end position="1732"/>
    </location>
</feature>
<dbReference type="InterPro" id="IPR016036">
    <property type="entry name" value="Malonyl_transacylase_ACP-bd"/>
</dbReference>
<dbReference type="PROSITE" id="PS52019">
    <property type="entry name" value="PKS_MFAS_DH"/>
    <property type="match status" value="1"/>
</dbReference>
<dbReference type="Gene3D" id="3.40.47.10">
    <property type="match status" value="1"/>
</dbReference>
<dbReference type="InterPro" id="IPR020806">
    <property type="entry name" value="PKS_PP-bd"/>
</dbReference>
<dbReference type="InterPro" id="IPR016039">
    <property type="entry name" value="Thiolase-like"/>
</dbReference>
<dbReference type="InterPro" id="IPR049551">
    <property type="entry name" value="PKS_DH_C"/>
</dbReference>
<dbReference type="SUPFAM" id="SSF101173">
    <property type="entry name" value="Docking domain B of the erythromycin polyketide synthase (DEBS)"/>
    <property type="match status" value="1"/>
</dbReference>
<feature type="compositionally biased region" description="Low complexity" evidence="10">
    <location>
        <begin position="13"/>
        <end position="26"/>
    </location>
</feature>
<feature type="region of interest" description="N-terminal hotdog fold" evidence="9">
    <location>
        <begin position="953"/>
        <end position="1075"/>
    </location>
</feature>
<feature type="active site" description="Proton donor; for dehydratase activity" evidence="9">
    <location>
        <position position="1150"/>
    </location>
</feature>
<evidence type="ECO:0000256" key="8">
    <source>
        <dbReference type="ARBA" id="ARBA00023315"/>
    </source>
</evidence>
<dbReference type="SUPFAM" id="SSF52151">
    <property type="entry name" value="FabD/lysophospholipase-like"/>
    <property type="match status" value="1"/>
</dbReference>
<feature type="region of interest" description="C-terminal hotdog fold" evidence="9">
    <location>
        <begin position="1089"/>
        <end position="1229"/>
    </location>
</feature>
<dbReference type="SMART" id="SM00826">
    <property type="entry name" value="PKS_DH"/>
    <property type="match status" value="1"/>
</dbReference>
<dbReference type="InterPro" id="IPR009081">
    <property type="entry name" value="PP-bd_ACP"/>
</dbReference>
<dbReference type="PROSITE" id="PS52004">
    <property type="entry name" value="KS3_2"/>
    <property type="match status" value="1"/>
</dbReference>
<dbReference type="Proteomes" id="UP000664109">
    <property type="component" value="Unassembled WGS sequence"/>
</dbReference>
<protein>
    <submittedName>
        <fullName evidence="14">SDR family NAD(P)-dependent oxidoreductase</fullName>
    </submittedName>
</protein>
<dbReference type="InterPro" id="IPR013968">
    <property type="entry name" value="PKS_KR"/>
</dbReference>
<keyword evidence="7" id="KW-0511">Multifunctional enzyme</keyword>
<dbReference type="InterPro" id="IPR020807">
    <property type="entry name" value="PKS_DH"/>
</dbReference>
<dbReference type="InterPro" id="IPR036736">
    <property type="entry name" value="ACP-like_sf"/>
</dbReference>
<dbReference type="SMART" id="SM01294">
    <property type="entry name" value="PKS_PP_betabranch"/>
    <property type="match status" value="1"/>
</dbReference>
<feature type="domain" description="PKS/mFAS DH" evidence="13">
    <location>
        <begin position="953"/>
        <end position="1229"/>
    </location>
</feature>
<comment type="pathway">
    <text evidence="2">Antibiotic biosynthesis.</text>
</comment>
<keyword evidence="15" id="KW-1185">Reference proteome</keyword>
<dbReference type="Pfam" id="PF00550">
    <property type="entry name" value="PP-binding"/>
    <property type="match status" value="1"/>
</dbReference>
<keyword evidence="3" id="KW-0596">Phosphopantetheine</keyword>
<dbReference type="InterPro" id="IPR032821">
    <property type="entry name" value="PKS_assoc"/>
</dbReference>
<evidence type="ECO:0000256" key="3">
    <source>
        <dbReference type="ARBA" id="ARBA00022450"/>
    </source>
</evidence>
<name>A0ABS2UPR1_9ACTN</name>
<evidence type="ECO:0000259" key="11">
    <source>
        <dbReference type="PROSITE" id="PS50075"/>
    </source>
</evidence>
<evidence type="ECO:0000259" key="12">
    <source>
        <dbReference type="PROSITE" id="PS52004"/>
    </source>
</evidence>
<dbReference type="InterPro" id="IPR006162">
    <property type="entry name" value="Ppantetheine_attach_site"/>
</dbReference>
<dbReference type="SUPFAM" id="SSF51735">
    <property type="entry name" value="NAD(P)-binding Rossmann-fold domains"/>
    <property type="match status" value="2"/>
</dbReference>
<dbReference type="Pfam" id="PF16197">
    <property type="entry name" value="KAsynt_C_assoc"/>
    <property type="match status" value="1"/>
</dbReference>
<dbReference type="Pfam" id="PF14765">
    <property type="entry name" value="PS-DH"/>
    <property type="match status" value="1"/>
</dbReference>
<feature type="domain" description="Ketosynthase family 3 (KS3)" evidence="12">
    <location>
        <begin position="56"/>
        <end position="482"/>
    </location>
</feature>
<evidence type="ECO:0000313" key="15">
    <source>
        <dbReference type="Proteomes" id="UP000664109"/>
    </source>
</evidence>
<organism evidence="14 15">
    <name type="scientific">Streptomyces zhihengii</name>
    <dbReference type="NCBI Taxonomy" id="1818004"/>
    <lineage>
        <taxon>Bacteria</taxon>
        <taxon>Bacillati</taxon>
        <taxon>Actinomycetota</taxon>
        <taxon>Actinomycetes</taxon>
        <taxon>Kitasatosporales</taxon>
        <taxon>Streptomycetaceae</taxon>
        <taxon>Streptomyces</taxon>
    </lineage>
</organism>
<comment type="caution">
    <text evidence="14">The sequence shown here is derived from an EMBL/GenBank/DDBJ whole genome shotgun (WGS) entry which is preliminary data.</text>
</comment>
<dbReference type="InterPro" id="IPR036291">
    <property type="entry name" value="NAD(P)-bd_dom_sf"/>
</dbReference>
<dbReference type="CDD" id="cd00833">
    <property type="entry name" value="PKS"/>
    <property type="match status" value="1"/>
</dbReference>
<dbReference type="PROSITE" id="PS00606">
    <property type="entry name" value="KS3_1"/>
    <property type="match status" value="1"/>
</dbReference>
<dbReference type="SMART" id="SM00823">
    <property type="entry name" value="PKS_PP"/>
    <property type="match status" value="1"/>
</dbReference>
<dbReference type="InterPro" id="IPR014030">
    <property type="entry name" value="Ketoacyl_synth_N"/>
</dbReference>
<dbReference type="Pfam" id="PF08659">
    <property type="entry name" value="KR"/>
    <property type="match status" value="1"/>
</dbReference>
<dbReference type="InterPro" id="IPR018201">
    <property type="entry name" value="Ketoacyl_synth_AS"/>
</dbReference>
<dbReference type="InterPro" id="IPR016035">
    <property type="entry name" value="Acyl_Trfase/lysoPLipase"/>
</dbReference>
<dbReference type="Pfam" id="PF22953">
    <property type="entry name" value="SpnB_Rossmann"/>
    <property type="match status" value="1"/>
</dbReference>
<dbReference type="SUPFAM" id="SSF55048">
    <property type="entry name" value="Probable ACP-binding domain of malonyl-CoA ACP transacylase"/>
    <property type="match status" value="1"/>
</dbReference>
<evidence type="ECO:0000256" key="2">
    <source>
        <dbReference type="ARBA" id="ARBA00004792"/>
    </source>
</evidence>
<evidence type="ECO:0000256" key="7">
    <source>
        <dbReference type="ARBA" id="ARBA00023268"/>
    </source>
</evidence>
<dbReference type="Gene3D" id="3.10.129.110">
    <property type="entry name" value="Polyketide synthase dehydratase"/>
    <property type="match status" value="1"/>
</dbReference>
<keyword evidence="5" id="KW-0808">Transferase</keyword>
<dbReference type="PANTHER" id="PTHR43775">
    <property type="entry name" value="FATTY ACID SYNTHASE"/>
    <property type="match status" value="1"/>
</dbReference>
<dbReference type="InterPro" id="IPR050091">
    <property type="entry name" value="PKS_NRPS_Biosynth_Enz"/>
</dbReference>
<dbReference type="InterPro" id="IPR014031">
    <property type="entry name" value="Ketoacyl_synth_C"/>
</dbReference>
<feature type="active site" description="Proton acceptor; for dehydratase activity" evidence="9">
    <location>
        <position position="985"/>
    </location>
</feature>
<dbReference type="InterPro" id="IPR049552">
    <property type="entry name" value="PKS_DH_N"/>
</dbReference>
<sequence length="1785" mass="187688">MSNEPKSNESVRGAGAAAASGGSPAGDQKLREYLKRALVDLKQANQRLREAEAAKSEPIAIVGMACRLPGGITTPEELWDLVERGGDAVSGFPEDRGWDLERLFDEDPERKGTSYVREGGFLDAAPEFDAGFFGINQREALSMNPQQRLLLETSWEAVERAGIDPASLKGDRVGVYSGVMYHDYATDMENAPAEVEGYLSTGTAGAVASGRVSYTLGLEGPSVTLDTACSSSLVALHLAVRALRDGEIDMALAGGAAIMATPGVFVEFSRQRGLSTDGRCKAFAEAADGTGWAEGVGVLLVERLSDAERLGHRVLAVVRGTAVNQDGASNGLTAPNGPSQQRVIRAALADAGLSPDEVDAVEAHGTGTTLGDPIEAQALLATYGKGRDRARPLWLGSLKSNIGHAQSAAGVAGIIKMVQAMRHGVLPKTLHVDRPSTKVEWSAGAVELLTEARDWPENDRPRRAAVSAFGVSGTNAHVVVEQAPAADGAPADAAMPPAHGVVPWILSAKSPAAVRAQAARLVAATEGLDAGAVGHTLARARTLFGERAVVLAKDRDGFVRGLQALASGEPAAHVVTGTADVDGRTVFVFPGQGHQWTGMGARLYDTDPVFAEAIDAVSAAFRSYVDWDLVDVLRGAEGAPGFDRVDVVQPASFAVMVALARLWQHHGITPHALTGHSQGEIAAAHIAGVLTLDDAARIVTLRSQAIGTHLAGHGGMMSLPLPLTTAEEHLTTYDGRIEIAAVNGPNSTVVAGDPTALDDLHTHLNADGIRARKIPVDYASHTSHVESLQHELATLLDGITPRTADIPLHSTLTGELIDGTTMTADHWYQNLRHQVRFATTIENLAHTGHRTFIEISAHPVLTMPIGDILDQHADTPWTTTGTLRRNDDTPHRFLTNAAELHVRGTTPDWTTLLTPPTTTPDLPTYPFQRTRYWLERGEGTGDVSAAGLDAAEHPLLGAVVELPDDAGVLVTGLLSLRTHPWLADHAVSGTVLVPGAALVEMAVGAADRTGAERLDELVLEAPLVLPATGALRVQVAVGGLDELGRRPVTIHTRAEDAASWTRHATGFAAPAEARRAAAHDFTQWPPRGAEALSVADFYDLRFVAGYEYGPVFQGLERVWRRGEELFAEVALPDEAAAEASAYGLHPALLDAALHTAAFGSAPRDGDSRTLLPFAWNGVTLHAAGAARLRVRIAPGAGDAVSVEVADSAGAPVATVESLALRAIDPAQLSAGDDPLRDALFRVEWQTIPTPDTTTGTDWPVLDLTHRTDDDVRTLTAHVLEAVQAHITTDPDDTRLVVLTRDARTNPAQAAVHGLVRTAQNEHPDRITLIDTDTDTTLLPHALATGEPQLALTHNTLTVPRLTRTTPPTTATSPLDPHGTVLITGGTGTLGALTAHHLITHHHITHLHLISRRGPAAPGAQQLHDQLTALGATVTITATDATNPQQVQTLLDTIHPDHPLTAVIHTAGVLDDATLTAQTPTHLDTVLTPKTDAAHTLHTLTRHHPLTAFVLFSSAAGTLGNPGQANYAAANAALDALATRLRTHGTPATSLAWGLWGDASGMTGHLGNGDQDRMRRQGASALTAEEGMALFDAALSLSEPALVTSKMNFPALRAAAAEGTLPVMFQGLVRVPRKAAHSAGPASGGSLADRVAGLSPAERQRELLDLVRGRASTVLGDVPIRADQPFKDVGFDSLTAVELRNRLAKETGVRLPATLVFDYPTPAALARHLCDELVPDTGAEEASSAAPAAAVPGVADVEAAASEELGRIAEMDADDLVARALGAIGT</sequence>
<evidence type="ECO:0000256" key="1">
    <source>
        <dbReference type="ARBA" id="ARBA00001957"/>
    </source>
</evidence>
<dbReference type="InterPro" id="IPR049900">
    <property type="entry name" value="PKS_mFAS_DH"/>
</dbReference>
<dbReference type="InterPro" id="IPR057326">
    <property type="entry name" value="KR_dom"/>
</dbReference>
<dbReference type="Pfam" id="PF00109">
    <property type="entry name" value="ketoacyl-synt"/>
    <property type="match status" value="1"/>
</dbReference>
<keyword evidence="6" id="KW-0045">Antibiotic biosynthesis</keyword>
<dbReference type="Gene3D" id="3.40.50.720">
    <property type="entry name" value="NAD(P)-binding Rossmann-like Domain"/>
    <property type="match status" value="1"/>
</dbReference>
<evidence type="ECO:0000259" key="13">
    <source>
        <dbReference type="PROSITE" id="PS52019"/>
    </source>
</evidence>
<dbReference type="Gene3D" id="1.10.1200.10">
    <property type="entry name" value="ACP-like"/>
    <property type="match status" value="1"/>
</dbReference>
<dbReference type="PROSITE" id="PS50075">
    <property type="entry name" value="CARRIER"/>
    <property type="match status" value="1"/>
</dbReference>
<dbReference type="InterPro" id="IPR001227">
    <property type="entry name" value="Ac_transferase_dom_sf"/>
</dbReference>
<dbReference type="Gene3D" id="3.30.70.3290">
    <property type="match status" value="1"/>
</dbReference>
<reference evidence="14 15" key="1">
    <citation type="journal article" date="2016" name="Arch. Microbiol.">
        <title>Streptomyces zhihengii sp. nov., isolated from rhizospheric soil of Psammosilene tunicoides.</title>
        <authorList>
            <person name="Huang M.J."/>
            <person name="Fei J.J."/>
            <person name="Salam N."/>
            <person name="Kim C.J."/>
            <person name="Hozzein W.N."/>
            <person name="Xiao M."/>
            <person name="Huang H.Q."/>
            <person name="Li W.J."/>
        </authorList>
    </citation>
    <scope>NUCLEOTIDE SEQUENCE [LARGE SCALE GENOMIC DNA]</scope>
    <source>
        <strain evidence="14 15">YIM T102</strain>
    </source>
</reference>